<dbReference type="InterPro" id="IPR018108">
    <property type="entry name" value="MCP_transmembrane"/>
</dbReference>
<evidence type="ECO:0000256" key="1">
    <source>
        <dbReference type="ARBA" id="ARBA00004141"/>
    </source>
</evidence>
<dbReference type="InterPro" id="IPR023395">
    <property type="entry name" value="MCP_dom_sf"/>
</dbReference>
<evidence type="ECO:0000256" key="5">
    <source>
        <dbReference type="ARBA" id="ARBA00022737"/>
    </source>
</evidence>
<dbReference type="Pfam" id="PF00153">
    <property type="entry name" value="Mito_carr"/>
    <property type="match status" value="1"/>
</dbReference>
<evidence type="ECO:0000256" key="3">
    <source>
        <dbReference type="ARBA" id="ARBA00022448"/>
    </source>
</evidence>
<keyword evidence="5" id="KW-0677">Repeat</keyword>
<evidence type="ECO:0000313" key="10">
    <source>
        <dbReference type="EMBL" id="CAH3189617.1"/>
    </source>
</evidence>
<name>A0ABN8SD26_9CNID</name>
<feature type="repeat" description="Solcar" evidence="8">
    <location>
        <begin position="38"/>
        <end position="112"/>
    </location>
</feature>
<dbReference type="EMBL" id="CALNXI010002638">
    <property type="protein sequence ID" value="CAH3189617.1"/>
    <property type="molecule type" value="Genomic_DNA"/>
</dbReference>
<dbReference type="PANTHER" id="PTHR45683">
    <property type="entry name" value="MITOCHONDRIAL NICOTINAMIDE ADENINE DINUCLEOTIDE TRANSPORTER 1-RELATED-RELATED"/>
    <property type="match status" value="1"/>
</dbReference>
<evidence type="ECO:0000256" key="8">
    <source>
        <dbReference type="PROSITE-ProRule" id="PRU00282"/>
    </source>
</evidence>
<keyword evidence="4 8" id="KW-0812">Transmembrane</keyword>
<evidence type="ECO:0000256" key="4">
    <source>
        <dbReference type="ARBA" id="ARBA00022692"/>
    </source>
</evidence>
<evidence type="ECO:0000256" key="7">
    <source>
        <dbReference type="ARBA" id="ARBA00023136"/>
    </source>
</evidence>
<keyword evidence="6" id="KW-1133">Transmembrane helix</keyword>
<sequence>MSTSASFLFQGVTPNVWGNGSAWGLYFFSYNIISAKLRRPLDVFSSLSGTGTLTVTNPIWVIKTRLCLQYTGSPAAVIQAPQYKGMIDALFKLWRHEGLRGLYKVSLPCYVA</sequence>
<keyword evidence="11" id="KW-1185">Reference proteome</keyword>
<protein>
    <submittedName>
        <fullName evidence="10">Uncharacterized protein</fullName>
    </submittedName>
</protein>
<comment type="subcellular location">
    <subcellularLocation>
        <location evidence="1">Membrane</location>
        <topology evidence="1">Multi-pass membrane protein</topology>
    </subcellularLocation>
</comment>
<evidence type="ECO:0000256" key="6">
    <source>
        <dbReference type="ARBA" id="ARBA00022989"/>
    </source>
</evidence>
<dbReference type="SUPFAM" id="SSF103506">
    <property type="entry name" value="Mitochondrial carrier"/>
    <property type="match status" value="1"/>
</dbReference>
<proteinExistence type="inferred from homology"/>
<gene>
    <name evidence="10" type="ORF">PEVE_00019555</name>
</gene>
<keyword evidence="3 9" id="KW-0813">Transport</keyword>
<dbReference type="InterPro" id="IPR044712">
    <property type="entry name" value="SLC25A32-like"/>
</dbReference>
<comment type="similarity">
    <text evidence="2 9">Belongs to the mitochondrial carrier (TC 2.A.29) family.</text>
</comment>
<evidence type="ECO:0000313" key="11">
    <source>
        <dbReference type="Proteomes" id="UP001159427"/>
    </source>
</evidence>
<keyword evidence="7 8" id="KW-0472">Membrane</keyword>
<evidence type="ECO:0000256" key="2">
    <source>
        <dbReference type="ARBA" id="ARBA00006375"/>
    </source>
</evidence>
<reference evidence="10 11" key="1">
    <citation type="submission" date="2022-05" db="EMBL/GenBank/DDBJ databases">
        <authorList>
            <consortium name="Genoscope - CEA"/>
            <person name="William W."/>
        </authorList>
    </citation>
    <scope>NUCLEOTIDE SEQUENCE [LARGE SCALE GENOMIC DNA]</scope>
</reference>
<dbReference type="Gene3D" id="1.50.40.10">
    <property type="entry name" value="Mitochondrial carrier domain"/>
    <property type="match status" value="1"/>
</dbReference>
<dbReference type="PROSITE" id="PS50920">
    <property type="entry name" value="SOLCAR"/>
    <property type="match status" value="1"/>
</dbReference>
<comment type="caution">
    <text evidence="10">The sequence shown here is derived from an EMBL/GenBank/DDBJ whole genome shotgun (WGS) entry which is preliminary data.</text>
</comment>
<dbReference type="Proteomes" id="UP001159427">
    <property type="component" value="Unassembled WGS sequence"/>
</dbReference>
<accession>A0ABN8SD26</accession>
<organism evidence="10 11">
    <name type="scientific">Porites evermanni</name>
    <dbReference type="NCBI Taxonomy" id="104178"/>
    <lineage>
        <taxon>Eukaryota</taxon>
        <taxon>Metazoa</taxon>
        <taxon>Cnidaria</taxon>
        <taxon>Anthozoa</taxon>
        <taxon>Hexacorallia</taxon>
        <taxon>Scleractinia</taxon>
        <taxon>Fungiina</taxon>
        <taxon>Poritidae</taxon>
        <taxon>Porites</taxon>
    </lineage>
</organism>
<evidence type="ECO:0000256" key="9">
    <source>
        <dbReference type="RuleBase" id="RU000488"/>
    </source>
</evidence>